<dbReference type="GO" id="GO:0030272">
    <property type="term" value="F:5-formyltetrahydrofolate cyclo-ligase activity"/>
    <property type="evidence" value="ECO:0007669"/>
    <property type="project" value="UniProtKB-EC"/>
</dbReference>
<dbReference type="GO" id="GO:0009396">
    <property type="term" value="P:folic acid-containing compound biosynthetic process"/>
    <property type="evidence" value="ECO:0007669"/>
    <property type="project" value="TreeGrafter"/>
</dbReference>
<comment type="similarity">
    <text evidence="1 7">Belongs to the 5-formyltetrahydrofolate cyclo-ligase family.</text>
</comment>
<dbReference type="InterPro" id="IPR002698">
    <property type="entry name" value="FTHF_cligase"/>
</dbReference>
<evidence type="ECO:0000313" key="9">
    <source>
        <dbReference type="Proteomes" id="UP000629468"/>
    </source>
</evidence>
<feature type="binding site" evidence="6">
    <location>
        <begin position="11"/>
        <end position="15"/>
    </location>
    <ligand>
        <name>ATP</name>
        <dbReference type="ChEBI" id="CHEBI:30616"/>
    </ligand>
</feature>
<feature type="binding site" evidence="6">
    <location>
        <begin position="150"/>
        <end position="158"/>
    </location>
    <ligand>
        <name>ATP</name>
        <dbReference type="ChEBI" id="CHEBI:30616"/>
    </ligand>
</feature>
<evidence type="ECO:0000256" key="5">
    <source>
        <dbReference type="ARBA" id="ARBA00038966"/>
    </source>
</evidence>
<comment type="cofactor">
    <cofactor evidence="7">
        <name>Mg(2+)</name>
        <dbReference type="ChEBI" id="CHEBI:18420"/>
    </cofactor>
</comment>
<organism evidence="8 9">
    <name type="scientific">Agaricus bisporus var. burnettii</name>
    <dbReference type="NCBI Taxonomy" id="192524"/>
    <lineage>
        <taxon>Eukaryota</taxon>
        <taxon>Fungi</taxon>
        <taxon>Dikarya</taxon>
        <taxon>Basidiomycota</taxon>
        <taxon>Agaricomycotina</taxon>
        <taxon>Agaricomycetes</taxon>
        <taxon>Agaricomycetidae</taxon>
        <taxon>Agaricales</taxon>
        <taxon>Agaricineae</taxon>
        <taxon>Agaricaceae</taxon>
        <taxon>Agaricus</taxon>
    </lineage>
</organism>
<proteinExistence type="inferred from homology"/>
<evidence type="ECO:0000256" key="3">
    <source>
        <dbReference type="ARBA" id="ARBA00022840"/>
    </source>
</evidence>
<dbReference type="GO" id="GO:0005739">
    <property type="term" value="C:mitochondrion"/>
    <property type="evidence" value="ECO:0007669"/>
    <property type="project" value="TreeGrafter"/>
</dbReference>
<evidence type="ECO:0000256" key="4">
    <source>
        <dbReference type="ARBA" id="ARBA00036539"/>
    </source>
</evidence>
<dbReference type="EMBL" id="JABXXO010000011">
    <property type="protein sequence ID" value="KAF7763488.1"/>
    <property type="molecule type" value="Genomic_DNA"/>
</dbReference>
<protein>
    <recommendedName>
        <fullName evidence="5 7">5-formyltetrahydrofolate cyclo-ligase</fullName>
        <ecNumber evidence="5 7">6.3.3.2</ecNumber>
    </recommendedName>
</protein>
<keyword evidence="7" id="KW-0479">Metal-binding</keyword>
<dbReference type="InterPro" id="IPR024185">
    <property type="entry name" value="FTHF_cligase-like_sf"/>
</dbReference>
<feature type="binding site" evidence="6">
    <location>
        <position position="63"/>
    </location>
    <ligand>
        <name>substrate</name>
    </ligand>
</feature>
<dbReference type="Pfam" id="PF01812">
    <property type="entry name" value="5-FTHF_cyc-lig"/>
    <property type="match status" value="1"/>
</dbReference>
<evidence type="ECO:0000256" key="2">
    <source>
        <dbReference type="ARBA" id="ARBA00022741"/>
    </source>
</evidence>
<dbReference type="NCBIfam" id="TIGR02727">
    <property type="entry name" value="MTHFS_bact"/>
    <property type="match status" value="1"/>
</dbReference>
<sequence>MSTIQSLKIQKRALRKAIGSKLSAIPTQSIQEQSYSIIQHLGSFPAFSRSKSLSCYLSMPSGEVDTSSLVSEILDSGRTLFVPKITNRSGEMEFLKLYGKADLASLPNGVWGIKEPDSDWQGQPRAKALETSELDLILLPAVAFDRNFARLGHGKGYYDRFITKYQTTFHKKPLLVGLALREQLLEKERIPIDKHDWSMDFIVTPDEVLTNSSPVSFDASENAG</sequence>
<gene>
    <name evidence="8" type="ORF">Agabi119p4_8025</name>
</gene>
<dbReference type="PIRSF" id="PIRSF006806">
    <property type="entry name" value="FTHF_cligase"/>
    <property type="match status" value="1"/>
</dbReference>
<name>A0A8H7C518_AGABI</name>
<evidence type="ECO:0000313" key="8">
    <source>
        <dbReference type="EMBL" id="KAF7763488.1"/>
    </source>
</evidence>
<dbReference type="GO" id="GO:0005524">
    <property type="term" value="F:ATP binding"/>
    <property type="evidence" value="ECO:0007669"/>
    <property type="project" value="UniProtKB-KW"/>
</dbReference>
<reference evidence="8 9" key="1">
    <citation type="journal article" name="Sci. Rep.">
        <title>Telomere-to-telomere assembled and centromere annotated genomes of the two main subspecies of the button mushroom Agaricus bisporus reveal especially polymorphic chromosome ends.</title>
        <authorList>
            <person name="Sonnenberg A.S.M."/>
            <person name="Sedaghat-Telgerd N."/>
            <person name="Lavrijssen B."/>
            <person name="Ohm R.A."/>
            <person name="Hendrickx P.M."/>
            <person name="Scholtmeijer K."/>
            <person name="Baars J.J.P."/>
            <person name="van Peer A."/>
        </authorList>
    </citation>
    <scope>NUCLEOTIDE SEQUENCE [LARGE SCALE GENOMIC DNA]</scope>
    <source>
        <strain evidence="8 9">H119_p4</strain>
    </source>
</reference>
<dbReference type="GO" id="GO:0035999">
    <property type="term" value="P:tetrahydrofolate interconversion"/>
    <property type="evidence" value="ECO:0007669"/>
    <property type="project" value="TreeGrafter"/>
</dbReference>
<evidence type="ECO:0000256" key="1">
    <source>
        <dbReference type="ARBA" id="ARBA00010638"/>
    </source>
</evidence>
<keyword evidence="3 6" id="KW-0067">ATP-binding</keyword>
<dbReference type="Gene3D" id="3.40.50.10420">
    <property type="entry name" value="NagB/RpiA/CoA transferase-like"/>
    <property type="match status" value="1"/>
</dbReference>
<accession>A0A8H7C518</accession>
<keyword evidence="7" id="KW-0460">Magnesium</keyword>
<dbReference type="SUPFAM" id="SSF100950">
    <property type="entry name" value="NagB/RpiA/CoA transferase-like"/>
    <property type="match status" value="1"/>
</dbReference>
<evidence type="ECO:0000256" key="6">
    <source>
        <dbReference type="PIRSR" id="PIRSR006806-1"/>
    </source>
</evidence>
<comment type="catalytic activity">
    <reaction evidence="4 7">
        <text>(6S)-5-formyl-5,6,7,8-tetrahydrofolate + ATP = (6R)-5,10-methenyltetrahydrofolate + ADP + phosphate</text>
        <dbReference type="Rhea" id="RHEA:10488"/>
        <dbReference type="ChEBI" id="CHEBI:30616"/>
        <dbReference type="ChEBI" id="CHEBI:43474"/>
        <dbReference type="ChEBI" id="CHEBI:57455"/>
        <dbReference type="ChEBI" id="CHEBI:57457"/>
        <dbReference type="ChEBI" id="CHEBI:456216"/>
        <dbReference type="EC" id="6.3.3.2"/>
    </reaction>
</comment>
<dbReference type="InterPro" id="IPR037171">
    <property type="entry name" value="NagB/RpiA_transferase-like"/>
</dbReference>
<dbReference type="EC" id="6.3.3.2" evidence="5 7"/>
<keyword evidence="2 6" id="KW-0547">Nucleotide-binding</keyword>
<dbReference type="PANTHER" id="PTHR23407">
    <property type="entry name" value="ATPASE INHIBITOR/5-FORMYLTETRAHYDROFOLATE CYCLO-LIGASE"/>
    <property type="match status" value="1"/>
</dbReference>
<feature type="binding site" evidence="6">
    <location>
        <position position="57"/>
    </location>
    <ligand>
        <name>substrate</name>
    </ligand>
</feature>
<comment type="caution">
    <text evidence="8">The sequence shown here is derived from an EMBL/GenBank/DDBJ whole genome shotgun (WGS) entry which is preliminary data.</text>
</comment>
<dbReference type="GO" id="GO:0046872">
    <property type="term" value="F:metal ion binding"/>
    <property type="evidence" value="ECO:0007669"/>
    <property type="project" value="UniProtKB-KW"/>
</dbReference>
<dbReference type="AlphaFoldDB" id="A0A8H7C518"/>
<dbReference type="PANTHER" id="PTHR23407:SF1">
    <property type="entry name" value="5-FORMYLTETRAHYDROFOLATE CYCLO-LIGASE"/>
    <property type="match status" value="1"/>
</dbReference>
<dbReference type="Proteomes" id="UP000629468">
    <property type="component" value="Unassembled WGS sequence"/>
</dbReference>
<evidence type="ECO:0000256" key="7">
    <source>
        <dbReference type="RuleBase" id="RU361279"/>
    </source>
</evidence>